<dbReference type="RefSeq" id="WP_141420647.1">
    <property type="nucleotide sequence ID" value="NZ_VIAR01000002.1"/>
</dbReference>
<dbReference type="Gene3D" id="2.30.110.10">
    <property type="entry name" value="Electron Transport, Fmn-binding Protein, Chain A"/>
    <property type="match status" value="1"/>
</dbReference>
<dbReference type="InterPro" id="IPR012349">
    <property type="entry name" value="Split_barrel_FMN-bd"/>
</dbReference>
<evidence type="ECO:0000313" key="1">
    <source>
        <dbReference type="EMBL" id="TQD40117.1"/>
    </source>
</evidence>
<dbReference type="Pfam" id="PF04299">
    <property type="entry name" value="FMN_bind_2"/>
    <property type="match status" value="1"/>
</dbReference>
<dbReference type="OrthoDB" id="9794948at2"/>
<dbReference type="SUPFAM" id="SSF50475">
    <property type="entry name" value="FMN-binding split barrel"/>
    <property type="match status" value="1"/>
</dbReference>
<dbReference type="EMBL" id="VIAR01000002">
    <property type="protein sequence ID" value="TQD40117.1"/>
    <property type="molecule type" value="Genomic_DNA"/>
</dbReference>
<gene>
    <name evidence="1" type="ORF">FKR84_02670</name>
</gene>
<proteinExistence type="predicted"/>
<dbReference type="InterPro" id="IPR007396">
    <property type="entry name" value="TR_PAI2-type"/>
</dbReference>
<sequence>MYQPKKYKKNSTQFAKKLIKNNPFAQFIIQGKQLLATHIPVMLEDQKDGFRLVTHLANNNPQADFLHDKKEALLIFSGPDAYISSSWYQEKNISTWDYSAVHINCKIKIQTKEELVASLKDLVYFFEKEQANPLFYKDLPDKMIEEHLPGITGFYCYPQTIRGVGKWHQTFEKKDVKNIITELQQTCPHNPLINDLKKEHDL</sequence>
<dbReference type="AlphaFoldDB" id="A0A507ZT16"/>
<accession>A0A507ZT16</accession>
<comment type="caution">
    <text evidence="1">The sequence shown here is derived from an EMBL/GenBank/DDBJ whole genome shotgun (WGS) entry which is preliminary data.</text>
</comment>
<protein>
    <submittedName>
        <fullName evidence="1">FMN-binding negative transcriptional regulator</fullName>
    </submittedName>
</protein>
<evidence type="ECO:0000313" key="2">
    <source>
        <dbReference type="Proteomes" id="UP000317169"/>
    </source>
</evidence>
<organism evidence="1 2">
    <name type="scientific">Haloflavibacter putidus</name>
    <dbReference type="NCBI Taxonomy" id="2576776"/>
    <lineage>
        <taxon>Bacteria</taxon>
        <taxon>Pseudomonadati</taxon>
        <taxon>Bacteroidota</taxon>
        <taxon>Flavobacteriia</taxon>
        <taxon>Flavobacteriales</taxon>
        <taxon>Flavobacteriaceae</taxon>
        <taxon>Haloflavibacter</taxon>
    </lineage>
</organism>
<dbReference type="PANTHER" id="PTHR35802:SF1">
    <property type="entry name" value="PROTEASE SYNTHASE AND SPORULATION PROTEIN PAI 2"/>
    <property type="match status" value="1"/>
</dbReference>
<name>A0A507ZT16_9FLAO</name>
<keyword evidence="2" id="KW-1185">Reference proteome</keyword>
<dbReference type="Proteomes" id="UP000317169">
    <property type="component" value="Unassembled WGS sequence"/>
</dbReference>
<dbReference type="PANTHER" id="PTHR35802">
    <property type="entry name" value="PROTEASE SYNTHASE AND SPORULATION PROTEIN PAI 2"/>
    <property type="match status" value="1"/>
</dbReference>
<reference evidence="1 2" key="1">
    <citation type="submission" date="2019-06" db="EMBL/GenBank/DDBJ databases">
        <title>Flavibacter putida gen. nov., sp. nov., a novel marine bacterium of the family Flavobacteriaceae isolated from coastal seawater.</title>
        <authorList>
            <person name="Feng X."/>
        </authorList>
    </citation>
    <scope>NUCLEOTIDE SEQUENCE [LARGE SCALE GENOMIC DNA]</scope>
    <source>
        <strain evidence="1 2">PLHSN227</strain>
    </source>
</reference>
<dbReference type="PIRSF" id="PIRSF010372">
    <property type="entry name" value="PaiB"/>
    <property type="match status" value="1"/>
</dbReference>